<dbReference type="InterPro" id="IPR011990">
    <property type="entry name" value="TPR-like_helical_dom_sf"/>
</dbReference>
<organism evidence="2 3">
    <name type="scientific">Thalassiosira oceanica</name>
    <name type="common">Marine diatom</name>
    <dbReference type="NCBI Taxonomy" id="159749"/>
    <lineage>
        <taxon>Eukaryota</taxon>
        <taxon>Sar</taxon>
        <taxon>Stramenopiles</taxon>
        <taxon>Ochrophyta</taxon>
        <taxon>Bacillariophyta</taxon>
        <taxon>Coscinodiscophyceae</taxon>
        <taxon>Thalassiosirophycidae</taxon>
        <taxon>Thalassiosirales</taxon>
        <taxon>Thalassiosiraceae</taxon>
        <taxon>Thalassiosira</taxon>
    </lineage>
</organism>
<dbReference type="PANTHER" id="PTHR11102:SF160">
    <property type="entry name" value="ERAD-ASSOCIATED E3 UBIQUITIN-PROTEIN LIGASE COMPONENT HRD3"/>
    <property type="match status" value="1"/>
</dbReference>
<dbReference type="PANTHER" id="PTHR11102">
    <property type="entry name" value="SEL-1-LIKE PROTEIN"/>
    <property type="match status" value="1"/>
</dbReference>
<dbReference type="EMBL" id="AGNL01002994">
    <property type="protein sequence ID" value="EJK75327.1"/>
    <property type="molecule type" value="Genomic_DNA"/>
</dbReference>
<dbReference type="InterPro" id="IPR006597">
    <property type="entry name" value="Sel1-like"/>
</dbReference>
<evidence type="ECO:0000256" key="1">
    <source>
        <dbReference type="ARBA" id="ARBA00038101"/>
    </source>
</evidence>
<dbReference type="SUPFAM" id="SSF81901">
    <property type="entry name" value="HCP-like"/>
    <property type="match status" value="1"/>
</dbReference>
<evidence type="ECO:0000313" key="3">
    <source>
        <dbReference type="Proteomes" id="UP000266841"/>
    </source>
</evidence>
<comment type="caution">
    <text evidence="2">The sequence shown here is derived from an EMBL/GenBank/DDBJ whole genome shotgun (WGS) entry which is preliminary data.</text>
</comment>
<dbReference type="Pfam" id="PF08238">
    <property type="entry name" value="Sel1"/>
    <property type="match status" value="4"/>
</dbReference>
<dbReference type="InterPro" id="IPR050767">
    <property type="entry name" value="Sel1_AlgK"/>
</dbReference>
<accession>K0TQ29</accession>
<sequence length="213" mass="23665">MEQSAFQECCMKRVCYGCILAAGKRGMRDCPFCRAQTSDSDDEEVLAMIRKRVNAGDPMALFHLGTKYLFGEYGLKKDVTRTVELYESAAELGVKDAHYNLGVLYAKGAEVEKDTAKAFRHYEAAAICGHVPARYNLGCEDYNAGNCDLALQHMLISAKLGHDRSLNMVKTFFMAGLATKTDYAAALRGYQSAIEEMSSPDRDEAREWTQLIA</sequence>
<gene>
    <name evidence="2" type="ORF">THAOC_02947</name>
</gene>
<comment type="similarity">
    <text evidence="1">Belongs to the sel-1 family.</text>
</comment>
<dbReference type="OrthoDB" id="2384430at2759"/>
<dbReference type="AlphaFoldDB" id="K0TQ29"/>
<dbReference type="SMART" id="SM00671">
    <property type="entry name" value="SEL1"/>
    <property type="match status" value="3"/>
</dbReference>
<protein>
    <submittedName>
        <fullName evidence="2">Uncharacterized protein</fullName>
    </submittedName>
</protein>
<proteinExistence type="inferred from homology"/>
<evidence type="ECO:0000313" key="2">
    <source>
        <dbReference type="EMBL" id="EJK75327.1"/>
    </source>
</evidence>
<reference evidence="2 3" key="1">
    <citation type="journal article" date="2012" name="Genome Biol.">
        <title>Genome and low-iron response of an oceanic diatom adapted to chronic iron limitation.</title>
        <authorList>
            <person name="Lommer M."/>
            <person name="Specht M."/>
            <person name="Roy A.S."/>
            <person name="Kraemer L."/>
            <person name="Andreson R."/>
            <person name="Gutowska M.A."/>
            <person name="Wolf J."/>
            <person name="Bergner S.V."/>
            <person name="Schilhabel M.B."/>
            <person name="Klostermeier U.C."/>
            <person name="Beiko R.G."/>
            <person name="Rosenstiel P."/>
            <person name="Hippler M."/>
            <person name="Laroche J."/>
        </authorList>
    </citation>
    <scope>NUCLEOTIDE SEQUENCE [LARGE SCALE GENOMIC DNA]</scope>
    <source>
        <strain evidence="2 3">CCMP1005</strain>
    </source>
</reference>
<name>K0TQ29_THAOC</name>
<keyword evidence="3" id="KW-1185">Reference proteome</keyword>
<dbReference type="Gene3D" id="1.25.40.10">
    <property type="entry name" value="Tetratricopeptide repeat domain"/>
    <property type="match status" value="1"/>
</dbReference>
<dbReference type="Proteomes" id="UP000266841">
    <property type="component" value="Unassembled WGS sequence"/>
</dbReference>